<accession>A0ACB7ZW34</accession>
<gene>
    <name evidence="1" type="ORF">BJ138DRAFT_1118470</name>
</gene>
<name>A0ACB7ZW34_9AGAM</name>
<organism evidence="1 2">
    <name type="scientific">Hygrophoropsis aurantiaca</name>
    <dbReference type="NCBI Taxonomy" id="72124"/>
    <lineage>
        <taxon>Eukaryota</taxon>
        <taxon>Fungi</taxon>
        <taxon>Dikarya</taxon>
        <taxon>Basidiomycota</taxon>
        <taxon>Agaricomycotina</taxon>
        <taxon>Agaricomycetes</taxon>
        <taxon>Agaricomycetidae</taxon>
        <taxon>Boletales</taxon>
        <taxon>Coniophorineae</taxon>
        <taxon>Hygrophoropsidaceae</taxon>
        <taxon>Hygrophoropsis</taxon>
    </lineage>
</organism>
<comment type="caution">
    <text evidence="1">The sequence shown here is derived from an EMBL/GenBank/DDBJ whole genome shotgun (WGS) entry which is preliminary data.</text>
</comment>
<keyword evidence="2" id="KW-1185">Reference proteome</keyword>
<sequence length="600" mass="64666">MTPKKSNKRSTLAGKLRKRMLDARRGVRADKPSGRKTERGKSKVDLSSNQVFVTAAPRLPKSDSVAEVEHDDLENVSAYPGNMVLVARKSGSNRGAKAKNIQRSFSDDDYVESDASVINSDDEEEMATNSATSGSNSSAEDADAGSKATGSAVSSSDREWETFEGFGPLPAEEVDVGTSDVADSDHEQSADVVTQSNKSIEADSEDVKADDDDHRPLAIRKSKRSRKATEKVVALENKKKSTPSEWEESDAERVTTAYFEDAMVTSSVAPEEDMTVVARDKMLNNTYQDLVPLRPVVLTCKGISGETVMISKWLKTSGARINKQFVIALVSFKSHDVFVNLSRIDPALLTTKAIGKNSYVSFAQSLGSQLAMCLSVIVVVESCIGHPGRTPSGGGRKEITGYFLAQEFERFAGVAGAVFGHQHFWTQTNDSAFNFGTFVRNDGDKSKFSAPAPARPQTAGMFSSTPSPSSATGNRVRAVLASDSYIPLYDYRSEKTFNPDIHLNPALYAKALPSTDDLPPCSLALVAYTTTKFTLTTGNPGLGCNLMWAALLSNPPLAKEEKGARPVSPRKQKPANSVPVTSTKPSAASPAKFNSYLLTL</sequence>
<evidence type="ECO:0000313" key="1">
    <source>
        <dbReference type="EMBL" id="KAH7905440.1"/>
    </source>
</evidence>
<protein>
    <submittedName>
        <fullName evidence="1">Uncharacterized protein</fullName>
    </submittedName>
</protein>
<reference evidence="1" key="1">
    <citation type="journal article" date="2021" name="New Phytol.">
        <title>Evolutionary innovations through gain and loss of genes in the ectomycorrhizal Boletales.</title>
        <authorList>
            <person name="Wu G."/>
            <person name="Miyauchi S."/>
            <person name="Morin E."/>
            <person name="Kuo A."/>
            <person name="Drula E."/>
            <person name="Varga T."/>
            <person name="Kohler A."/>
            <person name="Feng B."/>
            <person name="Cao Y."/>
            <person name="Lipzen A."/>
            <person name="Daum C."/>
            <person name="Hundley H."/>
            <person name="Pangilinan J."/>
            <person name="Johnson J."/>
            <person name="Barry K."/>
            <person name="LaButti K."/>
            <person name="Ng V."/>
            <person name="Ahrendt S."/>
            <person name="Min B."/>
            <person name="Choi I.G."/>
            <person name="Park H."/>
            <person name="Plett J.M."/>
            <person name="Magnuson J."/>
            <person name="Spatafora J.W."/>
            <person name="Nagy L.G."/>
            <person name="Henrissat B."/>
            <person name="Grigoriev I.V."/>
            <person name="Yang Z.L."/>
            <person name="Xu J."/>
            <person name="Martin F.M."/>
        </authorList>
    </citation>
    <scope>NUCLEOTIDE SEQUENCE</scope>
    <source>
        <strain evidence="1">ATCC 28755</strain>
    </source>
</reference>
<dbReference type="EMBL" id="MU268191">
    <property type="protein sequence ID" value="KAH7905440.1"/>
    <property type="molecule type" value="Genomic_DNA"/>
</dbReference>
<evidence type="ECO:0000313" key="2">
    <source>
        <dbReference type="Proteomes" id="UP000790377"/>
    </source>
</evidence>
<dbReference type="Proteomes" id="UP000790377">
    <property type="component" value="Unassembled WGS sequence"/>
</dbReference>
<proteinExistence type="predicted"/>